<organism evidence="2">
    <name type="scientific">Arundo donax</name>
    <name type="common">Giant reed</name>
    <name type="synonym">Donax arundinaceus</name>
    <dbReference type="NCBI Taxonomy" id="35708"/>
    <lineage>
        <taxon>Eukaryota</taxon>
        <taxon>Viridiplantae</taxon>
        <taxon>Streptophyta</taxon>
        <taxon>Embryophyta</taxon>
        <taxon>Tracheophyta</taxon>
        <taxon>Spermatophyta</taxon>
        <taxon>Magnoliopsida</taxon>
        <taxon>Liliopsida</taxon>
        <taxon>Poales</taxon>
        <taxon>Poaceae</taxon>
        <taxon>PACMAD clade</taxon>
        <taxon>Arundinoideae</taxon>
        <taxon>Arundineae</taxon>
        <taxon>Arundo</taxon>
    </lineage>
</organism>
<protein>
    <submittedName>
        <fullName evidence="2">Uncharacterized protein</fullName>
    </submittedName>
</protein>
<dbReference type="AlphaFoldDB" id="A0A0A8Z2F7"/>
<feature type="transmembrane region" description="Helical" evidence="1">
    <location>
        <begin position="21"/>
        <end position="40"/>
    </location>
</feature>
<name>A0A0A8Z2F7_ARUDO</name>
<sequence>MSLKLCGKGLKICDILSVRHVWSLVPLINVTVCMVVNASTKVLNVLSLREGMPHNK</sequence>
<keyword evidence="1" id="KW-0812">Transmembrane</keyword>
<dbReference type="EMBL" id="GBRH01264909">
    <property type="protein sequence ID" value="JAD32986.1"/>
    <property type="molecule type" value="Transcribed_RNA"/>
</dbReference>
<keyword evidence="1" id="KW-0472">Membrane</keyword>
<keyword evidence="1" id="KW-1133">Transmembrane helix</keyword>
<reference evidence="2" key="2">
    <citation type="journal article" date="2015" name="Data Brief">
        <title>Shoot transcriptome of the giant reed, Arundo donax.</title>
        <authorList>
            <person name="Barrero R.A."/>
            <person name="Guerrero F.D."/>
            <person name="Moolhuijzen P."/>
            <person name="Goolsby J.A."/>
            <person name="Tidwell J."/>
            <person name="Bellgard S.E."/>
            <person name="Bellgard M.I."/>
        </authorList>
    </citation>
    <scope>NUCLEOTIDE SEQUENCE</scope>
    <source>
        <tissue evidence="2">Shoot tissue taken approximately 20 cm above the soil surface</tissue>
    </source>
</reference>
<proteinExistence type="predicted"/>
<accession>A0A0A8Z2F7</accession>
<evidence type="ECO:0000313" key="2">
    <source>
        <dbReference type="EMBL" id="JAD32986.1"/>
    </source>
</evidence>
<reference evidence="2" key="1">
    <citation type="submission" date="2014-09" db="EMBL/GenBank/DDBJ databases">
        <authorList>
            <person name="Magalhaes I.L.F."/>
            <person name="Oliveira U."/>
            <person name="Santos F.R."/>
            <person name="Vidigal T.H.D.A."/>
            <person name="Brescovit A.D."/>
            <person name="Santos A.J."/>
        </authorList>
    </citation>
    <scope>NUCLEOTIDE SEQUENCE</scope>
    <source>
        <tissue evidence="2">Shoot tissue taken approximately 20 cm above the soil surface</tissue>
    </source>
</reference>
<evidence type="ECO:0000256" key="1">
    <source>
        <dbReference type="SAM" id="Phobius"/>
    </source>
</evidence>